<accession>A0A1Y1SXS8</accession>
<name>A0A1Y1SXS8_9FLAO</name>
<dbReference type="Gene3D" id="3.40.1660.10">
    <property type="entry name" value="EreA-like (biosynthetic domain)"/>
    <property type="match status" value="2"/>
</dbReference>
<dbReference type="OrthoDB" id="9810066at2"/>
<dbReference type="InterPro" id="IPR007815">
    <property type="entry name" value="Emycin_Estase"/>
</dbReference>
<comment type="caution">
    <text evidence="1">The sequence shown here is derived from an EMBL/GenBank/DDBJ whole genome shotgun (WGS) entry which is preliminary data.</text>
</comment>
<dbReference type="Proteomes" id="UP000192746">
    <property type="component" value="Unassembled WGS sequence"/>
</dbReference>
<protein>
    <recommendedName>
        <fullName evidence="3">Erythromycin esterase</fullName>
    </recommendedName>
</protein>
<evidence type="ECO:0000313" key="2">
    <source>
        <dbReference type="Proteomes" id="UP000192746"/>
    </source>
</evidence>
<evidence type="ECO:0000313" key="1">
    <source>
        <dbReference type="EMBL" id="ORL43571.1"/>
    </source>
</evidence>
<keyword evidence="2" id="KW-1185">Reference proteome</keyword>
<dbReference type="GO" id="GO:0046677">
    <property type="term" value="P:response to antibiotic"/>
    <property type="evidence" value="ECO:0007669"/>
    <property type="project" value="InterPro"/>
</dbReference>
<dbReference type="STRING" id="1185767.IIF7_20106"/>
<dbReference type="AlphaFoldDB" id="A0A1Y1SXS8"/>
<sequence length="377" mass="44554">MKIRTIILIALISFSKISFSQIENHIYQMDSIDNLLTDEVKNIVSENLKKRRIVFLGESAHHIGSDFLAKTEFVKYLVNEKGYKNIVFESDFFGLYFDHKKYNIFPHWTRSEQCQDLFKFLEENEVTIWGLDNHTHSYFTYHNFATKLEDYLKQNNISVSDKFIQLADKSIKTRGDELKKDEVEYLLSSLDLLLSNENINSVWHQFLESFKSAVEIYTIHSSKKEGIPIRDKQMAKNLDFLVNEYPEEKFLVWVANAHMSKVEKDFMEGQTMGYDFVEMNSNISYHIAFTYIHMPWIKERKIDKAQANENNLLHYLPNTKQNYFIDSNGLIKKKPEFSNKEYDSFFGLNSDTTNWFKHFDALIFIGKGIRSNFIELE</sequence>
<gene>
    <name evidence="1" type="ORF">IIF7_20106</name>
</gene>
<evidence type="ECO:0008006" key="3">
    <source>
        <dbReference type="Google" id="ProtNLM"/>
    </source>
</evidence>
<dbReference type="SUPFAM" id="SSF159501">
    <property type="entry name" value="EreA/ChaN-like"/>
    <property type="match status" value="1"/>
</dbReference>
<reference evidence="1 2" key="1">
    <citation type="submission" date="2013-04" db="EMBL/GenBank/DDBJ databases">
        <title>Zunongwangia sp. 22II14-10F7 Genome Sequencing.</title>
        <authorList>
            <person name="Lai Q."/>
            <person name="Shao Z."/>
        </authorList>
    </citation>
    <scope>NUCLEOTIDE SEQUENCE [LARGE SCALE GENOMIC DNA]</scope>
    <source>
        <strain evidence="1 2">22II14-10F7</strain>
    </source>
</reference>
<proteinExistence type="predicted"/>
<dbReference type="Pfam" id="PF05139">
    <property type="entry name" value="Erythro_esteras"/>
    <property type="match status" value="1"/>
</dbReference>
<dbReference type="EMBL" id="ARYN01000036">
    <property type="protein sequence ID" value="ORL43571.1"/>
    <property type="molecule type" value="Genomic_DNA"/>
</dbReference>
<organism evidence="1 2">
    <name type="scientific">Zunongwangia atlantica 22II14-10F7</name>
    <dbReference type="NCBI Taxonomy" id="1185767"/>
    <lineage>
        <taxon>Bacteria</taxon>
        <taxon>Pseudomonadati</taxon>
        <taxon>Bacteroidota</taxon>
        <taxon>Flavobacteriia</taxon>
        <taxon>Flavobacteriales</taxon>
        <taxon>Flavobacteriaceae</taxon>
        <taxon>Zunongwangia</taxon>
    </lineage>
</organism>